<keyword evidence="2" id="KW-0645">Protease</keyword>
<dbReference type="RefSeq" id="WP_149110384.1">
    <property type="nucleotide sequence ID" value="NZ_CP042425.1"/>
</dbReference>
<dbReference type="PROSITE" id="PS51257">
    <property type="entry name" value="PROKAR_LIPOPROTEIN"/>
    <property type="match status" value="1"/>
</dbReference>
<dbReference type="KEGG" id="lrs:PX52LOC_02512"/>
<feature type="chain" id="PRO_5022960868" evidence="1">
    <location>
        <begin position="24"/>
        <end position="152"/>
    </location>
</feature>
<dbReference type="EMBL" id="CP042425">
    <property type="protein sequence ID" value="QEL15583.1"/>
    <property type="molecule type" value="Genomic_DNA"/>
</dbReference>
<reference evidence="3" key="1">
    <citation type="submission" date="2019-08" db="EMBL/GenBank/DDBJ databases">
        <title>Limnoglobus roseus gen. nov., sp. nov., a novel freshwater planctomycete with a giant genome from the family Gemmataceae.</title>
        <authorList>
            <person name="Kulichevskaya I.S."/>
            <person name="Naumoff D.G."/>
            <person name="Miroshnikov K."/>
            <person name="Ivanova A."/>
            <person name="Philippov D.A."/>
            <person name="Hakobyan A."/>
            <person name="Rijpstra I.C."/>
            <person name="Sinninghe Damste J.S."/>
            <person name="Liesack W."/>
            <person name="Dedysh S.N."/>
        </authorList>
    </citation>
    <scope>NUCLEOTIDE SEQUENCE [LARGE SCALE GENOMIC DNA]</scope>
    <source>
        <strain evidence="3">PX52</strain>
    </source>
</reference>
<evidence type="ECO:0000313" key="2">
    <source>
        <dbReference type="EMBL" id="QEL15583.1"/>
    </source>
</evidence>
<dbReference type="GO" id="GO:0004180">
    <property type="term" value="F:carboxypeptidase activity"/>
    <property type="evidence" value="ECO:0007669"/>
    <property type="project" value="UniProtKB-KW"/>
</dbReference>
<evidence type="ECO:0000256" key="1">
    <source>
        <dbReference type="SAM" id="SignalP"/>
    </source>
</evidence>
<dbReference type="AlphaFoldDB" id="A0A5C1ABN7"/>
<dbReference type="OrthoDB" id="280395at2"/>
<evidence type="ECO:0000313" key="3">
    <source>
        <dbReference type="Proteomes" id="UP000324974"/>
    </source>
</evidence>
<dbReference type="Proteomes" id="UP000324974">
    <property type="component" value="Chromosome"/>
</dbReference>
<protein>
    <submittedName>
        <fullName evidence="2">Carboxypeptidase regulatory-like domain-containing protein</fullName>
    </submittedName>
</protein>
<keyword evidence="3" id="KW-1185">Reference proteome</keyword>
<feature type="signal peptide" evidence="1">
    <location>
        <begin position="1"/>
        <end position="23"/>
    </location>
</feature>
<keyword evidence="1" id="KW-0732">Signal</keyword>
<keyword evidence="2" id="KW-0121">Carboxypeptidase</keyword>
<accession>A0A5C1ABN7</accession>
<sequence length="152" mass="16530">MRERTVPKWVARLFTVIGLTVFAGCGPSRTDVAGKVSYRGRPVVYGTVSVIGSDQITYYGAIQTDGSFAVRHVPVGAVRIGVYSPDPYFELPVPPNVKKQIEAARRAQGVEELPKPLKGQWFKIPPKYADPLTSSLTAQVEGPSPIIECSLD</sequence>
<name>A0A5C1ABN7_9BACT</name>
<organism evidence="2 3">
    <name type="scientific">Limnoglobus roseus</name>
    <dbReference type="NCBI Taxonomy" id="2598579"/>
    <lineage>
        <taxon>Bacteria</taxon>
        <taxon>Pseudomonadati</taxon>
        <taxon>Planctomycetota</taxon>
        <taxon>Planctomycetia</taxon>
        <taxon>Gemmatales</taxon>
        <taxon>Gemmataceae</taxon>
        <taxon>Limnoglobus</taxon>
    </lineage>
</organism>
<keyword evidence="2" id="KW-0378">Hydrolase</keyword>
<proteinExistence type="predicted"/>
<gene>
    <name evidence="2" type="ORF">PX52LOC_02512</name>
</gene>